<protein>
    <submittedName>
        <fullName evidence="1">Uncharacterized protein</fullName>
    </submittedName>
</protein>
<keyword evidence="2" id="KW-1185">Reference proteome</keyword>
<gene>
    <name evidence="1" type="ORF">NQ176_g663</name>
</gene>
<organism evidence="1 2">
    <name type="scientific">Zarea fungicola</name>
    <dbReference type="NCBI Taxonomy" id="93591"/>
    <lineage>
        <taxon>Eukaryota</taxon>
        <taxon>Fungi</taxon>
        <taxon>Dikarya</taxon>
        <taxon>Ascomycota</taxon>
        <taxon>Pezizomycotina</taxon>
        <taxon>Sordariomycetes</taxon>
        <taxon>Hypocreomycetidae</taxon>
        <taxon>Hypocreales</taxon>
        <taxon>Cordycipitaceae</taxon>
        <taxon>Zarea</taxon>
    </lineage>
</organism>
<dbReference type="Proteomes" id="UP001143910">
    <property type="component" value="Unassembled WGS sequence"/>
</dbReference>
<evidence type="ECO:0000313" key="1">
    <source>
        <dbReference type="EMBL" id="KAJ2983465.1"/>
    </source>
</evidence>
<evidence type="ECO:0000313" key="2">
    <source>
        <dbReference type="Proteomes" id="UP001143910"/>
    </source>
</evidence>
<comment type="caution">
    <text evidence="1">The sequence shown here is derived from an EMBL/GenBank/DDBJ whole genome shotgun (WGS) entry which is preliminary data.</text>
</comment>
<reference evidence="1" key="1">
    <citation type="submission" date="2022-08" db="EMBL/GenBank/DDBJ databases">
        <title>Genome Sequence of Lecanicillium fungicola.</title>
        <authorList>
            <person name="Buettner E."/>
        </authorList>
    </citation>
    <scope>NUCLEOTIDE SEQUENCE</scope>
    <source>
        <strain evidence="1">Babe33</strain>
    </source>
</reference>
<sequence>MAFHPDGLPNINGKVFIVTGGNSGIGYHTVAYLAAHGACVYLCARSAEKAEAAIAKIKIASPHANVHHLQMDLMDLASVVAAAKRFLQLETVLHGLVNNAGIMATPFEMTKDGHEAQWQTNYLAHWVFTDYLLPIMLRTAKGLPPGSVRIVNLTSSGHLGAPKNGINFEDTSLEDGGAWARYGQSKLGNILHAKTLHKTYGPGSATARKGDGEIWVTSVHPGIVETNLASSLQEAGSISAKLFSVVRLFGGMMSAEMGSWSNVYCVASPLMKADESGTYVEIFHRLGEPQWQSAHAKDEQHAERLERWSRDILRKEGWIQ</sequence>
<name>A0ACC1NW15_9HYPO</name>
<proteinExistence type="predicted"/>
<dbReference type="EMBL" id="JANJQO010000028">
    <property type="protein sequence ID" value="KAJ2983465.1"/>
    <property type="molecule type" value="Genomic_DNA"/>
</dbReference>
<accession>A0ACC1NW15</accession>